<sequence>MKPEIPEPAWLSPEVAYVGDLAAALQRVAVEIGVDVGDVTTNEHSPLSHARVASAVPEREALGVSVDQVNRCFSLGGWGQGIQLLTGSTDDLAEVVRLAHVWRTGVPLVEIRRRAPFVTVSERALAHERGPEHVVAYQWRQLFADVEEQADWPEFGELVRAAYGEPRLRQLYVYTSHWSIQFSTCTGFPFAHGGVPHLQAAHDRSPYRVVSPCDVLVGETTTPQEAVALAVRRLSDHTGPAVSGTAEAAPTDPWWEEAARRCGRDACGDVPRFLLREVTVAHWEAVFNWVGGGRRPWRYAEGGAEPPLPTAAAVFARPADAPPATLQMSLGAPASILTFYPTLANELCFDLDLSMLADGDGRLTTLLELVDEIWRKTQLTGPFLMAPQTDPARPILAVHALSGVRLRLLD</sequence>
<dbReference type="InterPro" id="IPR045682">
    <property type="entry name" value="DUF6193"/>
</dbReference>
<keyword evidence="2" id="KW-1185">Reference proteome</keyword>
<proteinExistence type="predicted"/>
<name>A0A1C6SI52_9ACTN</name>
<reference evidence="2" key="1">
    <citation type="submission" date="2016-06" db="EMBL/GenBank/DDBJ databases">
        <authorList>
            <person name="Varghese N."/>
            <person name="Submissions Spin"/>
        </authorList>
    </citation>
    <scope>NUCLEOTIDE SEQUENCE [LARGE SCALE GENOMIC DNA]</scope>
    <source>
        <strain evidence="2">DSM 43817</strain>
    </source>
</reference>
<evidence type="ECO:0000313" key="1">
    <source>
        <dbReference type="EMBL" id="SCL29068.1"/>
    </source>
</evidence>
<dbReference type="Proteomes" id="UP000198959">
    <property type="component" value="Unassembled WGS sequence"/>
</dbReference>
<dbReference type="STRING" id="145854.GA0074692_2657"/>
<evidence type="ECO:0000313" key="2">
    <source>
        <dbReference type="Proteomes" id="UP000198959"/>
    </source>
</evidence>
<organism evidence="1 2">
    <name type="scientific">Micromonospora pallida</name>
    <dbReference type="NCBI Taxonomy" id="145854"/>
    <lineage>
        <taxon>Bacteria</taxon>
        <taxon>Bacillati</taxon>
        <taxon>Actinomycetota</taxon>
        <taxon>Actinomycetes</taxon>
        <taxon>Micromonosporales</taxon>
        <taxon>Micromonosporaceae</taxon>
        <taxon>Micromonospora</taxon>
    </lineage>
</organism>
<dbReference type="OrthoDB" id="3378006at2"/>
<protein>
    <submittedName>
        <fullName evidence="1">Uncharacterized protein</fullName>
    </submittedName>
</protein>
<dbReference type="Pfam" id="PF19692">
    <property type="entry name" value="DUF6193"/>
    <property type="match status" value="1"/>
</dbReference>
<dbReference type="EMBL" id="FMHW01000002">
    <property type="protein sequence ID" value="SCL29068.1"/>
    <property type="molecule type" value="Genomic_DNA"/>
</dbReference>
<dbReference type="AlphaFoldDB" id="A0A1C6SI52"/>
<accession>A0A1C6SI52</accession>
<dbReference type="RefSeq" id="WP_091644070.1">
    <property type="nucleotide sequence ID" value="NZ_FMHW01000002.1"/>
</dbReference>
<gene>
    <name evidence="1" type="ORF">GA0074692_2657</name>
</gene>